<sequence length="110" mass="11592">MNQPAPVIVMAILLPRPGSEDRVESALLKAVEATHAQDDGCELYAAHRRIKGKPGFVVIEKWSSGALLGAHASGPAFAALTSDLVDLLVEPMEVSVLQPLPAGDEKLGQL</sequence>
<gene>
    <name evidence="2" type="ORF">AN908_18925</name>
    <name evidence="3" type="ORF">AN912_13345</name>
</gene>
<dbReference type="AlphaFoldDB" id="A0A7V8LMN4"/>
<dbReference type="GeneID" id="45766723"/>
<dbReference type="Pfam" id="PF03992">
    <property type="entry name" value="ABM"/>
    <property type="match status" value="1"/>
</dbReference>
<dbReference type="Proteomes" id="UP000037843">
    <property type="component" value="Unassembled WGS sequence"/>
</dbReference>
<organism evidence="2 4">
    <name type="scientific">Mycobacteroides immunogenum</name>
    <dbReference type="NCBI Taxonomy" id="83262"/>
    <lineage>
        <taxon>Bacteria</taxon>
        <taxon>Bacillati</taxon>
        <taxon>Actinomycetota</taxon>
        <taxon>Actinomycetes</taxon>
        <taxon>Mycobacteriales</taxon>
        <taxon>Mycobacteriaceae</taxon>
        <taxon>Mycobacteroides</taxon>
    </lineage>
</organism>
<dbReference type="EMBL" id="LJFS01000014">
    <property type="protein sequence ID" value="KPG33670.1"/>
    <property type="molecule type" value="Genomic_DNA"/>
</dbReference>
<dbReference type="InterPro" id="IPR011008">
    <property type="entry name" value="Dimeric_a/b-barrel"/>
</dbReference>
<dbReference type="Gene3D" id="3.30.70.100">
    <property type="match status" value="1"/>
</dbReference>
<comment type="caution">
    <text evidence="2">The sequence shown here is derived from an EMBL/GenBank/DDBJ whole genome shotgun (WGS) entry which is preliminary data.</text>
</comment>
<dbReference type="Proteomes" id="UP000037962">
    <property type="component" value="Unassembled WGS sequence"/>
</dbReference>
<evidence type="ECO:0000313" key="2">
    <source>
        <dbReference type="EMBL" id="KPG07590.1"/>
    </source>
</evidence>
<name>A0A7V8LMN4_9MYCO</name>
<evidence type="ECO:0000259" key="1">
    <source>
        <dbReference type="PROSITE" id="PS51725"/>
    </source>
</evidence>
<accession>A0A7V8LMN4</accession>
<evidence type="ECO:0000313" key="3">
    <source>
        <dbReference type="EMBL" id="KPG33670.1"/>
    </source>
</evidence>
<keyword evidence="5" id="KW-1185">Reference proteome</keyword>
<feature type="domain" description="ABM" evidence="1">
    <location>
        <begin position="7"/>
        <end position="97"/>
    </location>
</feature>
<dbReference type="SUPFAM" id="SSF54909">
    <property type="entry name" value="Dimeric alpha+beta barrel"/>
    <property type="match status" value="1"/>
</dbReference>
<dbReference type="KEGG" id="miz:BAB75_22925"/>
<dbReference type="EMBL" id="LJFO01000011">
    <property type="protein sequence ID" value="KPG07590.1"/>
    <property type="molecule type" value="Genomic_DNA"/>
</dbReference>
<dbReference type="InterPro" id="IPR007138">
    <property type="entry name" value="ABM_dom"/>
</dbReference>
<dbReference type="OrthoDB" id="5241825at2"/>
<proteinExistence type="predicted"/>
<dbReference type="RefSeq" id="WP_043076958.1">
    <property type="nucleotide sequence ID" value="NZ_CP011530.1"/>
</dbReference>
<evidence type="ECO:0000313" key="5">
    <source>
        <dbReference type="Proteomes" id="UP000037962"/>
    </source>
</evidence>
<protein>
    <recommendedName>
        <fullName evidence="1">ABM domain-containing protein</fullName>
    </recommendedName>
</protein>
<reference evidence="4 5" key="1">
    <citation type="submission" date="2015-09" db="EMBL/GenBank/DDBJ databases">
        <title>Genome Sequences of Mycobacterium immunogenum Isolates, Recuperated from a Chloraminated Drinking Water Distribution System Simulator Subjected to Episodes of Nitrification.</title>
        <authorList>
            <person name="Gomez-Alvarez V."/>
            <person name="Revetta R.P."/>
        </authorList>
    </citation>
    <scope>NUCLEOTIDE SEQUENCE [LARGE SCALE GENOMIC DNA]</scope>
    <source>
        <strain evidence="2 4">H008</strain>
        <strain evidence="3 5">H076</strain>
    </source>
</reference>
<dbReference type="PROSITE" id="PS51725">
    <property type="entry name" value="ABM"/>
    <property type="match status" value="1"/>
</dbReference>
<evidence type="ECO:0000313" key="4">
    <source>
        <dbReference type="Proteomes" id="UP000037843"/>
    </source>
</evidence>